<comment type="caution">
    <text evidence="1">The sequence shown here is derived from an EMBL/GenBank/DDBJ whole genome shotgun (WGS) entry which is preliminary data.</text>
</comment>
<dbReference type="InterPro" id="IPR005325">
    <property type="entry name" value="DUF308_memb"/>
</dbReference>
<reference evidence="1" key="2">
    <citation type="submission" date="2021-09" db="EMBL/GenBank/DDBJ databases">
        <authorList>
            <person name="Gilroy R."/>
        </authorList>
    </citation>
    <scope>NUCLEOTIDE SEQUENCE</scope>
    <source>
        <strain evidence="1">4100</strain>
    </source>
</reference>
<dbReference type="EMBL" id="DYXT01000043">
    <property type="protein sequence ID" value="HJE39729.1"/>
    <property type="molecule type" value="Genomic_DNA"/>
</dbReference>
<proteinExistence type="predicted"/>
<accession>A0A4Q0U9K7</accession>
<gene>
    <name evidence="1" type="ORF">K8V47_08250</name>
</gene>
<dbReference type="AlphaFoldDB" id="A0A4Q0U9K7"/>
<reference evidence="1" key="1">
    <citation type="journal article" date="2021" name="PeerJ">
        <title>Extensive microbial diversity within the chicken gut microbiome revealed by metagenomics and culture.</title>
        <authorList>
            <person name="Gilroy R."/>
            <person name="Ravi A."/>
            <person name="Getino M."/>
            <person name="Pursley I."/>
            <person name="Horton D.L."/>
            <person name="Alikhan N.F."/>
            <person name="Baker D."/>
            <person name="Gharbi K."/>
            <person name="Hall N."/>
            <person name="Watson M."/>
            <person name="Adriaenssens E.M."/>
            <person name="Foster-Nyarko E."/>
            <person name="Jarju S."/>
            <person name="Secka A."/>
            <person name="Antonio M."/>
            <person name="Oren A."/>
            <person name="Chaudhuri R.R."/>
            <person name="La Ragione R."/>
            <person name="Hildebrand F."/>
            <person name="Pallen M.J."/>
        </authorList>
    </citation>
    <scope>NUCLEOTIDE SEQUENCE</scope>
    <source>
        <strain evidence="1">4100</strain>
    </source>
</reference>
<sequence length="176" mass="18997">MDKKSYLLTPVITLIAGIALIAMHSQIDVIRWIVILIGCALLVPAAFNLLWIMMRRHRSGSGVRETNDSSSIAVSIVSGLFGIWIVCMPDLFATFMVYLFAALLVFLAIVDVVLMVKAARPARPPFWFYIVPIGMLAAAIVLLTSPLGTINATIVLVTGIAMAASGLNRLVELATV</sequence>
<evidence type="ECO:0000313" key="1">
    <source>
        <dbReference type="EMBL" id="HJE39729.1"/>
    </source>
</evidence>
<dbReference type="Pfam" id="PF03729">
    <property type="entry name" value="DUF308"/>
    <property type="match status" value="1"/>
</dbReference>
<organism evidence="1 2">
    <name type="scientific">Candidatus Amulumruptor caecigallinarius</name>
    <dbReference type="NCBI Taxonomy" id="2109911"/>
    <lineage>
        <taxon>Bacteria</taxon>
        <taxon>Pseudomonadati</taxon>
        <taxon>Bacteroidota</taxon>
        <taxon>Bacteroidia</taxon>
        <taxon>Bacteroidales</taxon>
        <taxon>Muribaculaceae</taxon>
        <taxon>Candidatus Amulumruptor</taxon>
    </lineage>
</organism>
<dbReference type="Proteomes" id="UP000711407">
    <property type="component" value="Unassembled WGS sequence"/>
</dbReference>
<name>A0A4Q0U9K7_9BACT</name>
<protein>
    <submittedName>
        <fullName evidence="1">DUF308 domain-containing protein</fullName>
    </submittedName>
</protein>
<evidence type="ECO:0000313" key="2">
    <source>
        <dbReference type="Proteomes" id="UP000711407"/>
    </source>
</evidence>